<comment type="caution">
    <text evidence="1">The sequence shown here is derived from an EMBL/GenBank/DDBJ whole genome shotgun (WGS) entry which is preliminary data.</text>
</comment>
<dbReference type="EMBL" id="JAOPJF010000004">
    <property type="protein sequence ID" value="KAK1149314.1"/>
    <property type="molecule type" value="Genomic_DNA"/>
</dbReference>
<organism evidence="1 2">
    <name type="scientific">Aspergillus melleus</name>
    <dbReference type="NCBI Taxonomy" id="138277"/>
    <lineage>
        <taxon>Eukaryota</taxon>
        <taxon>Fungi</taxon>
        <taxon>Dikarya</taxon>
        <taxon>Ascomycota</taxon>
        <taxon>Pezizomycotina</taxon>
        <taxon>Eurotiomycetes</taxon>
        <taxon>Eurotiomycetidae</taxon>
        <taxon>Eurotiales</taxon>
        <taxon>Aspergillaceae</taxon>
        <taxon>Aspergillus</taxon>
        <taxon>Aspergillus subgen. Circumdati</taxon>
    </lineage>
</organism>
<gene>
    <name evidence="1" type="ORF">N8T08_006536</name>
</gene>
<reference evidence="1 2" key="1">
    <citation type="journal article" date="2023" name="ACS Omega">
        <title>Identification of the Neoaspergillic Acid Biosynthesis Gene Cluster by Establishing an In Vitro CRISPR-Ribonucleoprotein Genetic System in Aspergillus melleus.</title>
        <authorList>
            <person name="Yuan B."/>
            <person name="Grau M.F."/>
            <person name="Murata R.M."/>
            <person name="Torok T."/>
            <person name="Venkateswaran K."/>
            <person name="Stajich J.E."/>
            <person name="Wang C.C.C."/>
        </authorList>
    </citation>
    <scope>NUCLEOTIDE SEQUENCE [LARGE SCALE GENOMIC DNA]</scope>
    <source>
        <strain evidence="1 2">IMV 1140</strain>
    </source>
</reference>
<sequence length="598" mass="66379">MLSLLPAEIVYVIASYLPTASALVNLSQTCRRLYGIFSTEDWRIFRAFIQHRFPGIDTPPFWKDATQALTSRSRALDRNAAIGRFVLPSAGLARIGTHQSIRQDNPTHGYCPTVDCYEVWNGDRWENRQETVAWGAAHELAVGIKQFGPDKDEKWFVFNDLENTSSHDDICGLHLLKPGHYAKEANKEHLIFGRMRGDLVHIAIAPSDGSLEVKQRFLTNTAGIQHIDLSDGPGSDLAAHYLDGTIGFFPTTSREEVVKPFAAISIEEENVARNKCSLFLSSDRFAVATGRLDDALVISTINSQTVTAGRRIGVNDLDLDDQAALAPKTSVSAIAPLKVPFFGGTEGDTFLSSWGDNVIRLHDLRSDRAYEAAYRDITDSNPVYCIHPLTQDKFVVGAGGDAVLKIFDLRMPRTYDSLEARGSVLSAPNQQPSNKNHIKGAKSPHLDFTMFLSYPPPHAQGFSNPGRARGRATRNYRGPIYNMSSPSLLSPTIYAGIEDAVVRLDFVSTDDLTGPRQSWYQGLIDLDLSVENNSATPDHVLNLSGYERPDPRNTTHLPPLRTQQPFRAVGDDDVANESATGWDRRWTRVETGSWRRRD</sequence>
<name>A0ACC3BEW6_9EURO</name>
<proteinExistence type="predicted"/>
<dbReference type="Proteomes" id="UP001177260">
    <property type="component" value="Unassembled WGS sequence"/>
</dbReference>
<evidence type="ECO:0000313" key="1">
    <source>
        <dbReference type="EMBL" id="KAK1149314.1"/>
    </source>
</evidence>
<keyword evidence="2" id="KW-1185">Reference proteome</keyword>
<protein>
    <submittedName>
        <fullName evidence="1">Uncharacterized protein</fullName>
    </submittedName>
</protein>
<evidence type="ECO:0000313" key="2">
    <source>
        <dbReference type="Proteomes" id="UP001177260"/>
    </source>
</evidence>
<accession>A0ACC3BEW6</accession>